<comment type="caution">
    <text evidence="3">The sequence shown here is derived from an EMBL/GenBank/DDBJ whole genome shotgun (WGS) entry which is preliminary data.</text>
</comment>
<evidence type="ECO:0000313" key="3">
    <source>
        <dbReference type="EMBL" id="NWK05346.1"/>
    </source>
</evidence>
<dbReference type="Pfam" id="PF00483">
    <property type="entry name" value="NTP_transferase"/>
    <property type="match status" value="1"/>
</dbReference>
<evidence type="ECO:0000259" key="1">
    <source>
        <dbReference type="Pfam" id="PF00483"/>
    </source>
</evidence>
<dbReference type="InterPro" id="IPR056729">
    <property type="entry name" value="GMPPB_C"/>
</dbReference>
<dbReference type="EMBL" id="JACASX010000006">
    <property type="protein sequence ID" value="NWK05346.1"/>
    <property type="molecule type" value="Genomic_DNA"/>
</dbReference>
<dbReference type="Gene3D" id="3.90.550.10">
    <property type="entry name" value="Spore Coat Polysaccharide Biosynthesis Protein SpsA, Chain A"/>
    <property type="match status" value="1"/>
</dbReference>
<dbReference type="AlphaFoldDB" id="A0A7K4NQL1"/>
<keyword evidence="3" id="KW-0808">Transferase</keyword>
<dbReference type="InterPro" id="IPR029044">
    <property type="entry name" value="Nucleotide-diphossugar_trans"/>
</dbReference>
<gene>
    <name evidence="3" type="ORF">HX833_04560</name>
</gene>
<keyword evidence="3" id="KW-0548">Nucleotidyltransferase</keyword>
<dbReference type="EC" id="2.7.7.24" evidence="3"/>
<dbReference type="GO" id="GO:0008879">
    <property type="term" value="F:glucose-1-phosphate thymidylyltransferase activity"/>
    <property type="evidence" value="ECO:0007669"/>
    <property type="project" value="UniProtKB-EC"/>
</dbReference>
<feature type="domain" description="Nucleotidyl transferase" evidence="1">
    <location>
        <begin position="2"/>
        <end position="236"/>
    </location>
</feature>
<dbReference type="SUPFAM" id="SSF53448">
    <property type="entry name" value="Nucleotide-diphospho-sugar transferases"/>
    <property type="match status" value="1"/>
</dbReference>
<dbReference type="InterPro" id="IPR005835">
    <property type="entry name" value="NTP_transferase_dom"/>
</dbReference>
<dbReference type="Gene3D" id="2.160.10.10">
    <property type="entry name" value="Hexapeptide repeat proteins"/>
    <property type="match status" value="1"/>
</dbReference>
<dbReference type="CDD" id="cd04189">
    <property type="entry name" value="G1P_TT_long"/>
    <property type="match status" value="1"/>
</dbReference>
<feature type="domain" description="Mannose-1-phosphate guanyltransferase C-terminal" evidence="2">
    <location>
        <begin position="262"/>
        <end position="328"/>
    </location>
</feature>
<name>A0A7K4NQL1_9ARCH</name>
<proteinExistence type="predicted"/>
<reference evidence="3 4" key="1">
    <citation type="journal article" date="2019" name="Environ. Microbiol.">
        <title>Genomics insights into ecotype formation of ammonia-oxidizing archaea in the deep ocean.</title>
        <authorList>
            <person name="Wang Y."/>
            <person name="Huang J.M."/>
            <person name="Cui G.J."/>
            <person name="Nunoura T."/>
            <person name="Takaki Y."/>
            <person name="Li W.L."/>
            <person name="Li J."/>
            <person name="Gao Z.M."/>
            <person name="Takai K."/>
            <person name="Zhang A.Q."/>
            <person name="Stepanauskas R."/>
        </authorList>
    </citation>
    <scope>NUCLEOTIDE SEQUENCE [LARGE SCALE GENOMIC DNA]</scope>
    <source>
        <strain evidence="3 4">F20</strain>
    </source>
</reference>
<dbReference type="PANTHER" id="PTHR42883:SF2">
    <property type="entry name" value="THYMIDYLYLTRANSFERASE"/>
    <property type="match status" value="1"/>
</dbReference>
<evidence type="ECO:0000313" key="4">
    <source>
        <dbReference type="Proteomes" id="UP000526196"/>
    </source>
</evidence>
<dbReference type="InterPro" id="IPR005908">
    <property type="entry name" value="G1P_thy_trans_l"/>
</dbReference>
<dbReference type="Proteomes" id="UP000526196">
    <property type="component" value="Unassembled WGS sequence"/>
</dbReference>
<organism evidence="3 4">
    <name type="scientific">Marine Group I thaumarchaeote</name>
    <dbReference type="NCBI Taxonomy" id="2511932"/>
    <lineage>
        <taxon>Archaea</taxon>
        <taxon>Nitrososphaerota</taxon>
        <taxon>Marine Group I</taxon>
    </lineage>
</organism>
<dbReference type="NCBIfam" id="TIGR01208">
    <property type="entry name" value="rmlA_long"/>
    <property type="match status" value="1"/>
</dbReference>
<protein>
    <submittedName>
        <fullName evidence="3">Glucose-1-phosphate thymidylyltransferase</fullName>
        <ecNumber evidence="3">2.7.7.24</ecNumber>
    </submittedName>
</protein>
<dbReference type="PANTHER" id="PTHR42883">
    <property type="entry name" value="GLUCOSE-1-PHOSPHATE THYMIDYLTRANSFERASE"/>
    <property type="match status" value="1"/>
</dbReference>
<accession>A0A7K4NQL1</accession>
<evidence type="ECO:0000259" key="2">
    <source>
        <dbReference type="Pfam" id="PF25087"/>
    </source>
</evidence>
<dbReference type="Pfam" id="PF25087">
    <property type="entry name" value="GMPPB_C"/>
    <property type="match status" value="1"/>
</dbReference>
<sequence length="346" mass="38321">MKGIILHGGHGTRLRPLTHTGPKQLLPIANKPMSQYCIESIRDAGITDIAIIIGGLGSNKVRERYGNGEKFNVNITYIEQDEPRGIAHAIRLCKEFVNNEKFLVFLGDNIIQKSITDFVKNFNKSDYDATVLLCEVDNPSRFGIADVENKKIVKITEKPKKPTSNLAVTGIYLLTPLIFEVIDNLKPSWRNELEITDALDNLLKQNDNIGYETITDYWKDTGTPEDILNANRQVLEHICGTADAVFESNRHDKVSLDLTYRRPCIIGKNCEIDGSVSIGPNTSIGDDTIISADVVIENSIIMSGCKIDGGLNIKDSIVSANCHLHGNNKDKTKKIFLLGEGTKITL</sequence>